<dbReference type="GO" id="GO:0000981">
    <property type="term" value="F:DNA-binding transcription factor activity, RNA polymerase II-specific"/>
    <property type="evidence" value="ECO:0007669"/>
    <property type="project" value="InterPro"/>
</dbReference>
<dbReference type="InterPro" id="IPR001138">
    <property type="entry name" value="Zn2Cys6_DnaBD"/>
</dbReference>
<dbReference type="Gene3D" id="4.10.240.10">
    <property type="entry name" value="Zn(2)-C6 fungal-type DNA-binding domain"/>
    <property type="match status" value="1"/>
</dbReference>
<evidence type="ECO:0000256" key="1">
    <source>
        <dbReference type="ARBA" id="ARBA00023242"/>
    </source>
</evidence>
<sequence length="561" mass="62059">MEQASRAADEERDAPKRRRTVLWKPGTGYCRTCRRRKVKCDEQKPSCQRCARTGRECEGYATWETWPMAVGMHADDDPAASSGSTAGNDLMRNDDSTRSIIATSPSEYPVNHIQLFAGLIEGQYRKGAYAAPGPAHTISFLHYVAAQDVALPLLRNATDTLCLAHLSNRSGDVRVARASQDSQRRLLSLLHRAVANSTSPKPFCTHRDVIASILMLSLAPLTTVPDEQQEDSLSPALIHLNGVMKYLEAHGPMALDENEPLDYRLLCHVRLLGVFQHLRWRKRAFWDRAEWREVGSIPLSYAPRTVMADFVTRLPGVLEQTDAFMAAEIGPSVQTQAKGAPLIRTLDELQIKLVGPWLAGPTITKRSVLFASDLGVGVGATEQPFGACDGYCFGAIYDFTNPSHGFVNAFVRFMCLIADCTLLQVLHHIDAQRGSSGGAFTVRAEAVEERAYFPATELCRYAHFFSRRRSLPAASFLDSMIEGARNFFECFGAQEEAEWCKACLASNQTRLQSLRRDLPPLICPVGKLMAGVADSCRYGRPIACTKGTEEETSVRCALPQR</sequence>
<dbReference type="InterPro" id="IPR053178">
    <property type="entry name" value="Osmoadaptation_assoc"/>
</dbReference>
<dbReference type="GO" id="GO:0008270">
    <property type="term" value="F:zinc ion binding"/>
    <property type="evidence" value="ECO:0007669"/>
    <property type="project" value="InterPro"/>
</dbReference>
<dbReference type="RefSeq" id="XP_033591347.1">
    <property type="nucleotide sequence ID" value="XM_033737046.1"/>
</dbReference>
<dbReference type="Pfam" id="PF00172">
    <property type="entry name" value="Zn_clus"/>
    <property type="match status" value="1"/>
</dbReference>
<feature type="domain" description="Zn(2)-C6 fungal-type" evidence="2">
    <location>
        <begin position="30"/>
        <end position="57"/>
    </location>
</feature>
<keyword evidence="4" id="KW-1185">Reference proteome</keyword>
<dbReference type="PANTHER" id="PTHR38111">
    <property type="entry name" value="ZN(2)-C6 FUNGAL-TYPE DOMAIN-CONTAINING PROTEIN-RELATED"/>
    <property type="match status" value="1"/>
</dbReference>
<dbReference type="PANTHER" id="PTHR38111:SF2">
    <property type="entry name" value="FINGER DOMAIN PROTEIN, PUTATIVE (AFU_ORTHOLOGUE AFUA_1G01560)-RELATED"/>
    <property type="match status" value="1"/>
</dbReference>
<dbReference type="CDD" id="cd00067">
    <property type="entry name" value="GAL4"/>
    <property type="match status" value="1"/>
</dbReference>
<evidence type="ECO:0000313" key="3">
    <source>
        <dbReference type="EMBL" id="KAF2484778.1"/>
    </source>
</evidence>
<dbReference type="SUPFAM" id="SSF57701">
    <property type="entry name" value="Zn2/Cys6 DNA-binding domain"/>
    <property type="match status" value="1"/>
</dbReference>
<organism evidence="3 4">
    <name type="scientific">Neohortaea acidophila</name>
    <dbReference type="NCBI Taxonomy" id="245834"/>
    <lineage>
        <taxon>Eukaryota</taxon>
        <taxon>Fungi</taxon>
        <taxon>Dikarya</taxon>
        <taxon>Ascomycota</taxon>
        <taxon>Pezizomycotina</taxon>
        <taxon>Dothideomycetes</taxon>
        <taxon>Dothideomycetidae</taxon>
        <taxon>Mycosphaerellales</taxon>
        <taxon>Teratosphaeriaceae</taxon>
        <taxon>Neohortaea</taxon>
    </lineage>
</organism>
<dbReference type="GeneID" id="54478048"/>
<dbReference type="AlphaFoldDB" id="A0A6A6PX77"/>
<evidence type="ECO:0000259" key="2">
    <source>
        <dbReference type="PROSITE" id="PS50048"/>
    </source>
</evidence>
<dbReference type="OrthoDB" id="4314040at2759"/>
<evidence type="ECO:0000313" key="4">
    <source>
        <dbReference type="Proteomes" id="UP000799767"/>
    </source>
</evidence>
<gene>
    <name evidence="3" type="ORF">BDY17DRAFT_323605</name>
</gene>
<dbReference type="InterPro" id="IPR036864">
    <property type="entry name" value="Zn2-C6_fun-type_DNA-bd_sf"/>
</dbReference>
<dbReference type="SMART" id="SM00066">
    <property type="entry name" value="GAL4"/>
    <property type="match status" value="1"/>
</dbReference>
<protein>
    <recommendedName>
        <fullName evidence="2">Zn(2)-C6 fungal-type domain-containing protein</fullName>
    </recommendedName>
</protein>
<keyword evidence="1" id="KW-0539">Nucleus</keyword>
<dbReference type="PROSITE" id="PS50048">
    <property type="entry name" value="ZN2_CY6_FUNGAL_2"/>
    <property type="match status" value="1"/>
</dbReference>
<proteinExistence type="predicted"/>
<name>A0A6A6PX77_9PEZI</name>
<reference evidence="3" key="1">
    <citation type="journal article" date="2020" name="Stud. Mycol.">
        <title>101 Dothideomycetes genomes: a test case for predicting lifestyles and emergence of pathogens.</title>
        <authorList>
            <person name="Haridas S."/>
            <person name="Albert R."/>
            <person name="Binder M."/>
            <person name="Bloem J."/>
            <person name="Labutti K."/>
            <person name="Salamov A."/>
            <person name="Andreopoulos B."/>
            <person name="Baker S."/>
            <person name="Barry K."/>
            <person name="Bills G."/>
            <person name="Bluhm B."/>
            <person name="Cannon C."/>
            <person name="Castanera R."/>
            <person name="Culley D."/>
            <person name="Daum C."/>
            <person name="Ezra D."/>
            <person name="Gonzalez J."/>
            <person name="Henrissat B."/>
            <person name="Kuo A."/>
            <person name="Liang C."/>
            <person name="Lipzen A."/>
            <person name="Lutzoni F."/>
            <person name="Magnuson J."/>
            <person name="Mondo S."/>
            <person name="Nolan M."/>
            <person name="Ohm R."/>
            <person name="Pangilinan J."/>
            <person name="Park H.-J."/>
            <person name="Ramirez L."/>
            <person name="Alfaro M."/>
            <person name="Sun H."/>
            <person name="Tritt A."/>
            <person name="Yoshinaga Y."/>
            <person name="Zwiers L.-H."/>
            <person name="Turgeon B."/>
            <person name="Goodwin S."/>
            <person name="Spatafora J."/>
            <person name="Crous P."/>
            <person name="Grigoriev I."/>
        </authorList>
    </citation>
    <scope>NUCLEOTIDE SEQUENCE</scope>
    <source>
        <strain evidence="3">CBS 113389</strain>
    </source>
</reference>
<dbReference type="Proteomes" id="UP000799767">
    <property type="component" value="Unassembled WGS sequence"/>
</dbReference>
<dbReference type="EMBL" id="MU001634">
    <property type="protein sequence ID" value="KAF2484778.1"/>
    <property type="molecule type" value="Genomic_DNA"/>
</dbReference>
<accession>A0A6A6PX77</accession>